<evidence type="ECO:0000256" key="2">
    <source>
        <dbReference type="SAM" id="Phobius"/>
    </source>
</evidence>
<dbReference type="InterPro" id="IPR000182">
    <property type="entry name" value="GNAT_dom"/>
</dbReference>
<dbReference type="GO" id="GO:0008080">
    <property type="term" value="F:N-acetyltransferase activity"/>
    <property type="evidence" value="ECO:0007669"/>
    <property type="project" value="InterPro"/>
</dbReference>
<reference evidence="4 5" key="1">
    <citation type="submission" date="2016-03" db="EMBL/GenBank/DDBJ databases">
        <title>Whole genome sequencing of Grifola frondosa 9006-11.</title>
        <authorList>
            <person name="Min B."/>
            <person name="Park H."/>
            <person name="Kim J.-G."/>
            <person name="Cho H."/>
            <person name="Oh Y.-L."/>
            <person name="Kong W.-S."/>
            <person name="Choi I.-G."/>
        </authorList>
    </citation>
    <scope>NUCLEOTIDE SEQUENCE [LARGE SCALE GENOMIC DNA]</scope>
    <source>
        <strain evidence="4 5">9006-11</strain>
    </source>
</reference>
<feature type="transmembrane region" description="Helical" evidence="2">
    <location>
        <begin position="69"/>
        <end position="89"/>
    </location>
</feature>
<dbReference type="Proteomes" id="UP000092993">
    <property type="component" value="Unassembled WGS sequence"/>
</dbReference>
<dbReference type="SUPFAM" id="SSF55729">
    <property type="entry name" value="Acyl-CoA N-acyltransferases (Nat)"/>
    <property type="match status" value="1"/>
</dbReference>
<dbReference type="EMBL" id="LUGG01000001">
    <property type="protein sequence ID" value="OBZ79341.1"/>
    <property type="molecule type" value="Genomic_DNA"/>
</dbReference>
<sequence>MAEPTARIRTVELSDQKLVRFMIGKATMEPLAVANRRVYSNPFVLALWIGLSCIFVEYMNWWPKPEHGLFGYLAPVPAFGSLAIPLMFLSDWLNRFPFEDRSANILRRPDLADIVAYYSRSPASGFWLLEYGTRFVGLIAIDASTDSLSEETVAAKGRVNTSQGTNTDATIRHFYVEEAYRKTFIQNDLLAHAIAHAFSNDAAVQRIRAAESPLQRYIGDALREQGFQLEKKTERIGALRWQNSIRVLDRKRWKLSVNDTTSVGLKS</sequence>
<dbReference type="OrthoDB" id="2564232at2759"/>
<evidence type="ECO:0000259" key="3">
    <source>
        <dbReference type="PROSITE" id="PS51186"/>
    </source>
</evidence>
<dbReference type="OMA" id="IQYMQWW"/>
<name>A0A1C7MR45_GRIFR</name>
<gene>
    <name evidence="4" type="ORF">A0H81_00752</name>
</gene>
<proteinExistence type="predicted"/>
<dbReference type="PANTHER" id="PTHR13947:SF37">
    <property type="entry name" value="LD18367P"/>
    <property type="match status" value="1"/>
</dbReference>
<feature type="transmembrane region" description="Helical" evidence="2">
    <location>
        <begin position="43"/>
        <end position="63"/>
    </location>
</feature>
<keyword evidence="2" id="KW-0812">Transmembrane</keyword>
<evidence type="ECO:0000313" key="5">
    <source>
        <dbReference type="Proteomes" id="UP000092993"/>
    </source>
</evidence>
<accession>A0A1C7MR45</accession>
<dbReference type="PANTHER" id="PTHR13947">
    <property type="entry name" value="GNAT FAMILY N-ACETYLTRANSFERASE"/>
    <property type="match status" value="1"/>
</dbReference>
<keyword evidence="5" id="KW-1185">Reference proteome</keyword>
<keyword evidence="2" id="KW-1133">Transmembrane helix</keyword>
<dbReference type="InterPro" id="IPR016181">
    <property type="entry name" value="Acyl_CoA_acyltransferase"/>
</dbReference>
<dbReference type="PROSITE" id="PS51186">
    <property type="entry name" value="GNAT"/>
    <property type="match status" value="1"/>
</dbReference>
<protein>
    <recommendedName>
        <fullName evidence="3">N-acetyltransferase domain-containing protein</fullName>
    </recommendedName>
</protein>
<dbReference type="InterPro" id="IPR050769">
    <property type="entry name" value="NAT_camello-type"/>
</dbReference>
<keyword evidence="1" id="KW-0808">Transferase</keyword>
<dbReference type="Gene3D" id="3.40.630.30">
    <property type="match status" value="1"/>
</dbReference>
<evidence type="ECO:0000256" key="1">
    <source>
        <dbReference type="ARBA" id="ARBA00022679"/>
    </source>
</evidence>
<feature type="domain" description="N-acetyltransferase" evidence="3">
    <location>
        <begin position="82"/>
        <end position="246"/>
    </location>
</feature>
<comment type="caution">
    <text evidence="4">The sequence shown here is derived from an EMBL/GenBank/DDBJ whole genome shotgun (WGS) entry which is preliminary data.</text>
</comment>
<keyword evidence="2" id="KW-0472">Membrane</keyword>
<dbReference type="AlphaFoldDB" id="A0A1C7MR45"/>
<organism evidence="4 5">
    <name type="scientific">Grifola frondosa</name>
    <name type="common">Maitake</name>
    <name type="synonym">Polyporus frondosus</name>
    <dbReference type="NCBI Taxonomy" id="5627"/>
    <lineage>
        <taxon>Eukaryota</taxon>
        <taxon>Fungi</taxon>
        <taxon>Dikarya</taxon>
        <taxon>Basidiomycota</taxon>
        <taxon>Agaricomycotina</taxon>
        <taxon>Agaricomycetes</taxon>
        <taxon>Polyporales</taxon>
        <taxon>Grifolaceae</taxon>
        <taxon>Grifola</taxon>
    </lineage>
</organism>
<evidence type="ECO:0000313" key="4">
    <source>
        <dbReference type="EMBL" id="OBZ79341.1"/>
    </source>
</evidence>